<feature type="binding site" evidence="3">
    <location>
        <position position="96"/>
    </location>
    <ligand>
        <name>Zn(2+)</name>
        <dbReference type="ChEBI" id="CHEBI:29105"/>
        <label>1</label>
    </ligand>
</feature>
<dbReference type="GO" id="GO:0046872">
    <property type="term" value="F:metal ion binding"/>
    <property type="evidence" value="ECO:0007669"/>
    <property type="project" value="UniProtKB-KW"/>
</dbReference>
<evidence type="ECO:0000256" key="1">
    <source>
        <dbReference type="ARBA" id="ARBA00006153"/>
    </source>
</evidence>
<evidence type="ECO:0000313" key="5">
    <source>
        <dbReference type="EMBL" id="ACC75145.1"/>
    </source>
</evidence>
<feature type="domain" description="Peptidase M20 dimerisation" evidence="4">
    <location>
        <begin position="225"/>
        <end position="328"/>
    </location>
</feature>
<feature type="binding site" evidence="3">
    <location>
        <position position="107"/>
    </location>
    <ligand>
        <name>Zn(2+)</name>
        <dbReference type="ChEBI" id="CHEBI:29105"/>
        <label>1</label>
    </ligand>
</feature>
<accession>B2JW18</accession>
<dbReference type="InterPro" id="IPR036264">
    <property type="entry name" value="Bact_exopeptidase_dim_dom"/>
</dbReference>
<comment type="similarity">
    <text evidence="1">Belongs to the peptidase M20 family.</text>
</comment>
<feature type="binding site" evidence="3">
    <location>
        <position position="393"/>
    </location>
    <ligand>
        <name>Zn(2+)</name>
        <dbReference type="ChEBI" id="CHEBI:29105"/>
        <label>2</label>
    </ligand>
</feature>
<dbReference type="Gene3D" id="3.30.70.360">
    <property type="match status" value="1"/>
</dbReference>
<keyword evidence="3" id="KW-0479">Metal-binding</keyword>
<keyword evidence="2 5" id="KW-0378">Hydrolase</keyword>
<gene>
    <name evidence="5" type="ordered locus">Bphy_6086</name>
</gene>
<dbReference type="PIRSF" id="PIRSF001235">
    <property type="entry name" value="Amidase_carbamoylase"/>
    <property type="match status" value="1"/>
</dbReference>
<dbReference type="AlphaFoldDB" id="B2JW18"/>
<evidence type="ECO:0000259" key="4">
    <source>
        <dbReference type="Pfam" id="PF07687"/>
    </source>
</evidence>
<dbReference type="Proteomes" id="UP000001192">
    <property type="component" value="Plasmid pBPHY01"/>
</dbReference>
<name>B2JW18_PARP8</name>
<comment type="cofactor">
    <cofactor evidence="3">
        <name>Zn(2+)</name>
        <dbReference type="ChEBI" id="CHEBI:29105"/>
    </cofactor>
    <text evidence="3">Binds 2 Zn(2+) ions per subunit.</text>
</comment>
<keyword evidence="3" id="KW-0862">Zinc</keyword>
<proteinExistence type="inferred from homology"/>
<keyword evidence="6" id="KW-1185">Reference proteome</keyword>
<keyword evidence="5" id="KW-0614">Plasmid</keyword>
<protein>
    <submittedName>
        <fullName evidence="5">Amidase, hydantoinase/carbamoylase family</fullName>
        <ecNumber evidence="5">3.5.1.87</ecNumber>
    </submittedName>
</protein>
<dbReference type="Gene3D" id="3.40.630.10">
    <property type="entry name" value="Zn peptidases"/>
    <property type="match status" value="1"/>
</dbReference>
<dbReference type="GO" id="GO:0016813">
    <property type="term" value="F:hydrolase activity, acting on carbon-nitrogen (but not peptide) bonds, in linear amidines"/>
    <property type="evidence" value="ECO:0007669"/>
    <property type="project" value="InterPro"/>
</dbReference>
<dbReference type="Pfam" id="PF07687">
    <property type="entry name" value="M20_dimer"/>
    <property type="match status" value="1"/>
</dbReference>
<dbReference type="InterPro" id="IPR002933">
    <property type="entry name" value="Peptidase_M20"/>
</dbReference>
<dbReference type="RefSeq" id="WP_012405304.1">
    <property type="nucleotide sequence ID" value="NC_010625.1"/>
</dbReference>
<dbReference type="HOGENOM" id="CLU_024588_2_1_4"/>
<organism evidence="5 6">
    <name type="scientific">Paraburkholderia phymatum (strain DSM 17167 / CIP 108236 / LMG 21445 / STM815)</name>
    <name type="common">Burkholderia phymatum</name>
    <dbReference type="NCBI Taxonomy" id="391038"/>
    <lineage>
        <taxon>Bacteria</taxon>
        <taxon>Pseudomonadati</taxon>
        <taxon>Pseudomonadota</taxon>
        <taxon>Betaproteobacteria</taxon>
        <taxon>Burkholderiales</taxon>
        <taxon>Burkholderiaceae</taxon>
        <taxon>Paraburkholderia</taxon>
    </lineage>
</organism>
<feature type="binding site" evidence="3">
    <location>
        <position position="206"/>
    </location>
    <ligand>
        <name>Zn(2+)</name>
        <dbReference type="ChEBI" id="CHEBI:29105"/>
        <label>1</label>
    </ligand>
</feature>
<dbReference type="OrthoDB" id="9808195at2"/>
<evidence type="ECO:0000256" key="3">
    <source>
        <dbReference type="PIRSR" id="PIRSR001235-1"/>
    </source>
</evidence>
<dbReference type="GO" id="GO:0050538">
    <property type="term" value="F:N-carbamoyl-L-amino-acid hydrolase activity"/>
    <property type="evidence" value="ECO:0007669"/>
    <property type="project" value="UniProtKB-EC"/>
</dbReference>
<dbReference type="InterPro" id="IPR011650">
    <property type="entry name" value="Peptidase_M20_dimer"/>
</dbReference>
<feature type="binding site" evidence="3">
    <location>
        <position position="107"/>
    </location>
    <ligand>
        <name>Zn(2+)</name>
        <dbReference type="ChEBI" id="CHEBI:29105"/>
        <label>2</label>
    </ligand>
</feature>
<evidence type="ECO:0000313" key="6">
    <source>
        <dbReference type="Proteomes" id="UP000001192"/>
    </source>
</evidence>
<dbReference type="SUPFAM" id="SSF55031">
    <property type="entry name" value="Bacterial exopeptidase dimerisation domain"/>
    <property type="match status" value="1"/>
</dbReference>
<dbReference type="Pfam" id="PF01546">
    <property type="entry name" value="Peptidase_M20"/>
    <property type="match status" value="1"/>
</dbReference>
<reference evidence="6" key="1">
    <citation type="journal article" date="2014" name="Stand. Genomic Sci.">
        <title>Complete genome sequence of Burkholderia phymatum STM815(T), a broad host range and efficient nitrogen-fixing symbiont of Mimosa species.</title>
        <authorList>
            <person name="Moulin L."/>
            <person name="Klonowska A."/>
            <person name="Caroline B."/>
            <person name="Booth K."/>
            <person name="Vriezen J.A."/>
            <person name="Melkonian R."/>
            <person name="James E.K."/>
            <person name="Young J.P."/>
            <person name="Bena G."/>
            <person name="Hauser L."/>
            <person name="Land M."/>
            <person name="Kyrpides N."/>
            <person name="Bruce D."/>
            <person name="Chain P."/>
            <person name="Copeland A."/>
            <person name="Pitluck S."/>
            <person name="Woyke T."/>
            <person name="Lizotte-Waniewski M."/>
            <person name="Bristow J."/>
            <person name="Riley M."/>
        </authorList>
    </citation>
    <scope>NUCLEOTIDE SEQUENCE [LARGE SCALE GENOMIC DNA]</scope>
    <source>
        <strain evidence="6">DSM 17167 / CIP 108236 / LMG 21445 / STM815</strain>
        <plasmid evidence="6">Plasmid pBPHY01</plasmid>
    </source>
</reference>
<dbReference type="InterPro" id="IPR010158">
    <property type="entry name" value="Amidase_Cbmase"/>
</dbReference>
<dbReference type="KEGG" id="bph:Bphy_6086"/>
<dbReference type="CDD" id="cd03884">
    <property type="entry name" value="M20_bAS"/>
    <property type="match status" value="1"/>
</dbReference>
<dbReference type="PANTHER" id="PTHR32494:SF5">
    <property type="entry name" value="ALLANTOATE AMIDOHYDROLASE"/>
    <property type="match status" value="1"/>
</dbReference>
<sequence>MMRTDQPAHDDVARRAAESIDETRLLASIETLAAFGARPDGGVNRPALSATDLDARRYLVERAHALGCAVSTDACANLFIRRPGIDDAPPVMTGSHIDTQPSGGKLDGCYGVLAGLECIAALNDAGLSTRRPLDVAIWTNEEGTRFAPGAMGSSAFVEPARMPTYLDAADAGGVTLRAALESHRRTLPELPSRGDAPPAHAFVELHIEQGPQLENADVPLGVVTGIQGVRWYAFHCEGVAAHAGTTPMPMRRDAMTLAVALRASLEEIAVSLGGEHTRVTFGRWSVTPNSINTIPSDVTFSVDFRHPDAHVLDTFDTLVAACARRHGARIAPLFAHTPVRFDCEVLARLDAACRALDAPALRLTSGAFHDAMYLAQHCPTAMLFVPSRDGISHNPAEATDARHLVLGARALAHTLTTLCND</sequence>
<dbReference type="EMBL" id="CP001045">
    <property type="protein sequence ID" value="ACC75145.1"/>
    <property type="molecule type" value="Genomic_DNA"/>
</dbReference>
<dbReference type="SUPFAM" id="SSF53187">
    <property type="entry name" value="Zn-dependent exopeptidases"/>
    <property type="match status" value="1"/>
</dbReference>
<dbReference type="PANTHER" id="PTHR32494">
    <property type="entry name" value="ALLANTOATE DEIMINASE-RELATED"/>
    <property type="match status" value="1"/>
</dbReference>
<feature type="binding site" evidence="3">
    <location>
        <position position="142"/>
    </location>
    <ligand>
        <name>Zn(2+)</name>
        <dbReference type="ChEBI" id="CHEBI:29105"/>
        <label>2</label>
    </ligand>
</feature>
<evidence type="ECO:0000256" key="2">
    <source>
        <dbReference type="ARBA" id="ARBA00022801"/>
    </source>
</evidence>
<dbReference type="NCBIfam" id="TIGR01879">
    <property type="entry name" value="hydantase"/>
    <property type="match status" value="1"/>
</dbReference>
<dbReference type="EC" id="3.5.1.87" evidence="5"/>
<geneLocation type="plasmid" evidence="5 6">
    <name>pBPHY01</name>
</geneLocation>